<proteinExistence type="predicted"/>
<dbReference type="PROSITE" id="PS50011">
    <property type="entry name" value="PROTEIN_KINASE_DOM"/>
    <property type="match status" value="1"/>
</dbReference>
<gene>
    <name evidence="5" type="primary">Pak3_5</name>
    <name evidence="5" type="ORF">ERPZAN_R11568</name>
</gene>
<evidence type="ECO:0000256" key="3">
    <source>
        <dbReference type="ARBA" id="ARBA00022840"/>
    </source>
</evidence>
<evidence type="ECO:0000313" key="6">
    <source>
        <dbReference type="Proteomes" id="UP000545329"/>
    </source>
</evidence>
<dbReference type="GO" id="GO:0005524">
    <property type="term" value="F:ATP binding"/>
    <property type="evidence" value="ECO:0007669"/>
    <property type="project" value="UniProtKB-KW"/>
</dbReference>
<name>A0A7L2XZE7_9PASS</name>
<evidence type="ECO:0000256" key="1">
    <source>
        <dbReference type="ARBA" id="ARBA00012513"/>
    </source>
</evidence>
<keyword evidence="5" id="KW-0418">Kinase</keyword>
<dbReference type="SUPFAM" id="SSF56112">
    <property type="entry name" value="Protein kinase-like (PK-like)"/>
    <property type="match status" value="1"/>
</dbReference>
<keyword evidence="5" id="KW-0808">Transferase</keyword>
<dbReference type="Pfam" id="PF00069">
    <property type="entry name" value="Pkinase"/>
    <property type="match status" value="2"/>
</dbReference>
<dbReference type="InterPro" id="IPR051931">
    <property type="entry name" value="PAK3-like"/>
</dbReference>
<accession>A0A7L2XZE7</accession>
<dbReference type="AlphaFoldDB" id="A0A7L2XZE7"/>
<dbReference type="EMBL" id="VZTN01030322">
    <property type="protein sequence ID" value="NXS87801.1"/>
    <property type="molecule type" value="Genomic_DNA"/>
</dbReference>
<dbReference type="InterPro" id="IPR011009">
    <property type="entry name" value="Kinase-like_dom_sf"/>
</dbReference>
<dbReference type="PROSITE" id="PS00108">
    <property type="entry name" value="PROTEIN_KINASE_ST"/>
    <property type="match status" value="1"/>
</dbReference>
<evidence type="ECO:0000259" key="4">
    <source>
        <dbReference type="PROSITE" id="PS50011"/>
    </source>
</evidence>
<feature type="domain" description="Protein kinase" evidence="4">
    <location>
        <begin position="1"/>
        <end position="141"/>
    </location>
</feature>
<protein>
    <recommendedName>
        <fullName evidence="1">non-specific serine/threonine protein kinase</fullName>
        <ecNumber evidence="1">2.7.11.1</ecNumber>
    </recommendedName>
</protein>
<dbReference type="InterPro" id="IPR000719">
    <property type="entry name" value="Prot_kinase_dom"/>
</dbReference>
<keyword evidence="6" id="KW-1185">Reference proteome</keyword>
<evidence type="ECO:0000313" key="5">
    <source>
        <dbReference type="EMBL" id="NXS87801.1"/>
    </source>
</evidence>
<feature type="non-terminal residue" evidence="5">
    <location>
        <position position="1"/>
    </location>
</feature>
<reference evidence="5 6" key="1">
    <citation type="submission" date="2019-09" db="EMBL/GenBank/DDBJ databases">
        <title>Bird 10,000 Genomes (B10K) Project - Family phase.</title>
        <authorList>
            <person name="Zhang G."/>
        </authorList>
    </citation>
    <scope>NUCLEOTIDE SEQUENCE [LARGE SCALE GENOMIC DNA]</scope>
    <source>
        <strain evidence="5">B10K-DU-002-58</strain>
        <tissue evidence="5">Muscle</tissue>
    </source>
</reference>
<dbReference type="OrthoDB" id="2914378at2759"/>
<evidence type="ECO:0000256" key="2">
    <source>
        <dbReference type="ARBA" id="ARBA00022741"/>
    </source>
</evidence>
<keyword evidence="3" id="KW-0067">ATP-binding</keyword>
<dbReference type="InterPro" id="IPR008271">
    <property type="entry name" value="Ser/Thr_kinase_AS"/>
</dbReference>
<feature type="non-terminal residue" evidence="5">
    <location>
        <position position="159"/>
    </location>
</feature>
<dbReference type="SMART" id="SM00220">
    <property type="entry name" value="S_TKc"/>
    <property type="match status" value="1"/>
</dbReference>
<dbReference type="Proteomes" id="UP000545329">
    <property type="component" value="Unassembled WGS sequence"/>
</dbReference>
<dbReference type="GO" id="GO:0004674">
    <property type="term" value="F:protein serine/threonine kinase activity"/>
    <property type="evidence" value="ECO:0007669"/>
    <property type="project" value="UniProtKB-EC"/>
</dbReference>
<dbReference type="EC" id="2.7.11.1" evidence="1"/>
<dbReference type="PANTHER" id="PTHR45832">
    <property type="entry name" value="SERINE/THREONINE-PROTEIN KINASE SAMKA-RELATED-RELATED"/>
    <property type="match status" value="1"/>
</dbReference>
<organism evidence="5 6">
    <name type="scientific">Erpornis zantholeuca</name>
    <dbReference type="NCBI Taxonomy" id="1112836"/>
    <lineage>
        <taxon>Eukaryota</taxon>
        <taxon>Metazoa</taxon>
        <taxon>Chordata</taxon>
        <taxon>Craniata</taxon>
        <taxon>Vertebrata</taxon>
        <taxon>Euteleostomi</taxon>
        <taxon>Archelosauria</taxon>
        <taxon>Archosauria</taxon>
        <taxon>Dinosauria</taxon>
        <taxon>Saurischia</taxon>
        <taxon>Theropoda</taxon>
        <taxon>Coelurosauria</taxon>
        <taxon>Aves</taxon>
        <taxon>Neognathae</taxon>
        <taxon>Neoaves</taxon>
        <taxon>Telluraves</taxon>
        <taxon>Australaves</taxon>
        <taxon>Passeriformes</taxon>
        <taxon>Sylvioidea</taxon>
        <taxon>Timaliidae</taxon>
        <taxon>Erpornis</taxon>
    </lineage>
</organism>
<dbReference type="PANTHER" id="PTHR45832:SF11">
    <property type="entry name" value="SERINE_THREONINE-PROTEIN KINASE PAK 3"/>
    <property type="match status" value="1"/>
</dbReference>
<dbReference type="Gene3D" id="1.10.510.10">
    <property type="entry name" value="Transferase(Phosphotransferase) domain 1"/>
    <property type="match status" value="1"/>
</dbReference>
<comment type="caution">
    <text evidence="5">The sequence shown here is derived from an EMBL/GenBank/DDBJ whole genome shotgun (WGS) entry which is preliminary data.</text>
</comment>
<keyword evidence="2" id="KW-0547">Nucleotide-binding</keyword>
<sequence>QCLQGLDFLHSKRVMHRDIKSHNILLGLDGSVKLGGCCWPGSAVAGCGVGLPLSDCQLPKSSCLGRSWSFGIVGIEMVEGEPPHLAKTSRTVRQLISTGGTPKLQNPRQQSAWLRDFLCCCLETDEDRRWSAQELLQHPFVTSAKPTSSLTPLIMAAQQ</sequence>